<dbReference type="EMBL" id="BARX01000015">
    <property type="protein sequence ID" value="GAD02322.1"/>
    <property type="molecule type" value="Genomic_DNA"/>
</dbReference>
<proteinExistence type="predicted"/>
<dbReference type="OrthoDB" id="9971699at2"/>
<comment type="caution">
    <text evidence="1">The sequence shown here is derived from an EMBL/GenBank/DDBJ whole genome shotgun (WGS) entry which is preliminary data.</text>
</comment>
<reference evidence="1" key="1">
    <citation type="journal article" date="2013" name="Genome Announc.">
        <title>Draft Genome Sequence of Agarivorans albus Strain MKT 106T, an Agarolytic Marine Bacterium.</title>
        <authorList>
            <person name="Yasuike M."/>
            <person name="Nakamura Y."/>
            <person name="Kai W."/>
            <person name="Fujiwara A."/>
            <person name="Fukui Y."/>
            <person name="Satomi M."/>
            <person name="Sano M."/>
        </authorList>
    </citation>
    <scope>NUCLEOTIDE SEQUENCE [LARGE SCALE GENOMIC DNA]</scope>
</reference>
<gene>
    <name evidence="1" type="ORF">AALB_2402</name>
</gene>
<keyword evidence="2" id="KW-1185">Reference proteome</keyword>
<dbReference type="AlphaFoldDB" id="R9PLU4"/>
<evidence type="ECO:0000313" key="2">
    <source>
        <dbReference type="Proteomes" id="UP000014461"/>
    </source>
</evidence>
<evidence type="ECO:0000313" key="1">
    <source>
        <dbReference type="EMBL" id="GAD02322.1"/>
    </source>
</evidence>
<organism evidence="1 2">
    <name type="scientific">Agarivorans albus MKT 106</name>
    <dbReference type="NCBI Taxonomy" id="1331007"/>
    <lineage>
        <taxon>Bacteria</taxon>
        <taxon>Pseudomonadati</taxon>
        <taxon>Pseudomonadota</taxon>
        <taxon>Gammaproteobacteria</taxon>
        <taxon>Alteromonadales</taxon>
        <taxon>Alteromonadaceae</taxon>
        <taxon>Agarivorans</taxon>
    </lineage>
</organism>
<dbReference type="Proteomes" id="UP000014461">
    <property type="component" value="Unassembled WGS sequence"/>
</dbReference>
<accession>R9PLU4</accession>
<sequence>MSLALPLYRWWLNDRPKGVEQDRASQDASAFLGKWQGSWSGVVEFTIDFKRQPNAQQIEVVLQHVANAALGIDDKPRHFIADFKQGEVSYRDTDYQTRYWFKGSELWAELTGKQHAITVMSRVN</sequence>
<protein>
    <submittedName>
        <fullName evidence="1">Uncharacterized protein</fullName>
    </submittedName>
</protein>
<name>R9PLU4_AGAAL</name>